<protein>
    <submittedName>
        <fullName evidence="2">Uncharacterized protein</fullName>
    </submittedName>
</protein>
<proteinExistence type="predicted"/>
<accession>A0AAD5TBS8</accession>
<dbReference type="EMBL" id="JADGJQ010000111">
    <property type="protein sequence ID" value="KAJ3169073.1"/>
    <property type="molecule type" value="Genomic_DNA"/>
</dbReference>
<gene>
    <name evidence="2" type="ORF">HDU87_000858</name>
</gene>
<dbReference type="Proteomes" id="UP001212152">
    <property type="component" value="Unassembled WGS sequence"/>
</dbReference>
<name>A0AAD5TBS8_9FUNG</name>
<evidence type="ECO:0000313" key="3">
    <source>
        <dbReference type="Proteomes" id="UP001212152"/>
    </source>
</evidence>
<evidence type="ECO:0000313" key="2">
    <source>
        <dbReference type="EMBL" id="KAJ3169073.1"/>
    </source>
</evidence>
<sequence length="397" mass="43900">MADLTDLLPHLTPKAQSLLIGFRDKRGFGGFFGATDVAEIVGSSTGELWREFQGLASAITKSMGDLTLALLDEGDALQRHKEFLDLRKSWQAFMVKPSLFEIFAQAHNYQKLHAKMPERFEPLLAGGVNMVMLSQKRACSPTGDKVCEAGDAQPAKKPRGEGVHNMTAPTAFSLASIMKEVMQNAAELGASGALELVQAKDEALKAKEEALQAQKDMLRMAKANARKSHAAHQRMMLVKSRLTEAQRSLQQLRGIVSNRTRLEAVAAAIKKEAGLVNVGVDGAIRHVLKNRRYANFQASLRNRAQERYHITPEEVMRAGEDIYKMHCGAVHSSITNLLDPGDYTLRGQYAIVRELFREVDIAFEDVQAEQDAELDAIRTPFASDDEDNKEAPHFSTV</sequence>
<keyword evidence="3" id="KW-1185">Reference proteome</keyword>
<organism evidence="2 3">
    <name type="scientific">Geranomyces variabilis</name>
    <dbReference type="NCBI Taxonomy" id="109894"/>
    <lineage>
        <taxon>Eukaryota</taxon>
        <taxon>Fungi</taxon>
        <taxon>Fungi incertae sedis</taxon>
        <taxon>Chytridiomycota</taxon>
        <taxon>Chytridiomycota incertae sedis</taxon>
        <taxon>Chytridiomycetes</taxon>
        <taxon>Spizellomycetales</taxon>
        <taxon>Powellomycetaceae</taxon>
        <taxon>Geranomyces</taxon>
    </lineage>
</organism>
<feature type="coiled-coil region" evidence="1">
    <location>
        <begin position="194"/>
        <end position="224"/>
    </location>
</feature>
<dbReference type="AlphaFoldDB" id="A0AAD5TBS8"/>
<reference evidence="2" key="1">
    <citation type="submission" date="2020-05" db="EMBL/GenBank/DDBJ databases">
        <title>Phylogenomic resolution of chytrid fungi.</title>
        <authorList>
            <person name="Stajich J.E."/>
            <person name="Amses K."/>
            <person name="Simmons R."/>
            <person name="Seto K."/>
            <person name="Myers J."/>
            <person name="Bonds A."/>
            <person name="Quandt C.A."/>
            <person name="Barry K."/>
            <person name="Liu P."/>
            <person name="Grigoriev I."/>
            <person name="Longcore J.E."/>
            <person name="James T.Y."/>
        </authorList>
    </citation>
    <scope>NUCLEOTIDE SEQUENCE</scope>
    <source>
        <strain evidence="2">JEL0379</strain>
    </source>
</reference>
<comment type="caution">
    <text evidence="2">The sequence shown here is derived from an EMBL/GenBank/DDBJ whole genome shotgun (WGS) entry which is preliminary data.</text>
</comment>
<evidence type="ECO:0000256" key="1">
    <source>
        <dbReference type="SAM" id="Coils"/>
    </source>
</evidence>
<keyword evidence="1" id="KW-0175">Coiled coil</keyword>